<dbReference type="AlphaFoldDB" id="A0A7D9N8K8"/>
<evidence type="ECO:0000256" key="1">
    <source>
        <dbReference type="SAM" id="Phobius"/>
    </source>
</evidence>
<keyword evidence="1" id="KW-0472">Membrane</keyword>
<name>A0A7D9N8K8_LACJH</name>
<sequence>MKHKKLWYLGSILIILISFAINFGNDLQRKVLHEKSVYTTKKLPYVTYDK</sequence>
<evidence type="ECO:0000313" key="3">
    <source>
        <dbReference type="Proteomes" id="UP000018522"/>
    </source>
</evidence>
<proteinExistence type="predicted"/>
<gene>
    <name evidence="2" type="ORF">T285_03465</name>
</gene>
<dbReference type="KEGG" id="ljn:T285_03465"/>
<dbReference type="Proteomes" id="UP000018522">
    <property type="component" value="Chromosome"/>
</dbReference>
<protein>
    <submittedName>
        <fullName evidence="2">Uncharacterized protein</fullName>
    </submittedName>
</protein>
<feature type="transmembrane region" description="Helical" evidence="1">
    <location>
        <begin position="6"/>
        <end position="25"/>
    </location>
</feature>
<dbReference type="EMBL" id="CP006811">
    <property type="protein sequence ID" value="AHA98155.1"/>
    <property type="molecule type" value="Genomic_DNA"/>
</dbReference>
<accession>A0A7D9N8K8</accession>
<evidence type="ECO:0000313" key="2">
    <source>
        <dbReference type="EMBL" id="AHA98155.1"/>
    </source>
</evidence>
<reference evidence="2 3" key="1">
    <citation type="journal article" date="2014" name="Genome Announc.">
        <title>Complete Genome Sequences of Lactobacillus johnsonii Strain N6.2 and Lactobacillus reuteri Strain TD1.</title>
        <authorList>
            <person name="Leonard M.T."/>
            <person name="Valladares R.B."/>
            <person name="Ardissone A."/>
            <person name="Gonzalez C.F."/>
            <person name="Lorca G.L."/>
            <person name="Triplett E.W."/>
        </authorList>
    </citation>
    <scope>NUCLEOTIDE SEQUENCE [LARGE SCALE GENOMIC DNA]</scope>
    <source>
        <strain evidence="2 3">N6.2</strain>
    </source>
</reference>
<keyword evidence="1" id="KW-0812">Transmembrane</keyword>
<organism evidence="2 3">
    <name type="scientific">Lactobacillus johnsonii N6.2</name>
    <dbReference type="NCBI Taxonomy" id="1408186"/>
    <lineage>
        <taxon>Bacteria</taxon>
        <taxon>Bacillati</taxon>
        <taxon>Bacillota</taxon>
        <taxon>Bacilli</taxon>
        <taxon>Lactobacillales</taxon>
        <taxon>Lactobacillaceae</taxon>
        <taxon>Lactobacillus</taxon>
    </lineage>
</organism>
<keyword evidence="1" id="KW-1133">Transmembrane helix</keyword>